<sequence length="284" mass="28360">MATAAVLALSTTLVGSAAEACERPRAQAPLTRVPDDVGTTTAAAPAPQARSLSAEPVVAAVRAVQPSATVGVLVWDSRTGETVLSANADLRFRSASVVKLLIAIAAAGDPAHAERVTGMLTTSDDDDASALWTLLGGDTLPSATAAALGITGVSDPDIPGRWGNTLISPAAVAQVYRHLLVGLPGALAEMARATATAADGFDQSFGIPSAFGTWAVKQGWGNGSGFTAVHSTGLVDDRYVVVLMTESPTAATFSTNAAAVTAGARALAALLGATAPVRPAAPAP</sequence>
<feature type="chain" id="PRO_5038837075" description="Serine hydrolase" evidence="2">
    <location>
        <begin position="18"/>
        <end position="284"/>
    </location>
</feature>
<evidence type="ECO:0000256" key="1">
    <source>
        <dbReference type="SAM" id="MobiDB-lite"/>
    </source>
</evidence>
<dbReference type="STRING" id="1193682.BJP25_05200"/>
<dbReference type="EMBL" id="MKQR01000032">
    <property type="protein sequence ID" value="OLR89484.1"/>
    <property type="molecule type" value="Genomic_DNA"/>
</dbReference>
<accession>A0A1Q9LBT2</accession>
<keyword evidence="4" id="KW-1185">Reference proteome</keyword>
<dbReference type="SUPFAM" id="SSF56601">
    <property type="entry name" value="beta-lactamase/transpeptidase-like"/>
    <property type="match status" value="1"/>
</dbReference>
<evidence type="ECO:0000256" key="2">
    <source>
        <dbReference type="SAM" id="SignalP"/>
    </source>
</evidence>
<feature type="signal peptide" evidence="2">
    <location>
        <begin position="1"/>
        <end position="17"/>
    </location>
</feature>
<protein>
    <recommendedName>
        <fullName evidence="5">Serine hydrolase</fullName>
    </recommendedName>
</protein>
<feature type="compositionally biased region" description="Low complexity" evidence="1">
    <location>
        <begin position="39"/>
        <end position="49"/>
    </location>
</feature>
<comment type="caution">
    <text evidence="3">The sequence shown here is derived from an EMBL/GenBank/DDBJ whole genome shotgun (WGS) entry which is preliminary data.</text>
</comment>
<reference evidence="3 4" key="1">
    <citation type="submission" date="2016-10" db="EMBL/GenBank/DDBJ databases">
        <title>The Draft Genome Sequence of Actinokineospora bangkokensis 44EHWT reveals the biosynthetic pathway of antifungal compounds Thailandins with unusual extender unit butylmalonyl-CoA.</title>
        <authorList>
            <person name="Greule A."/>
            <person name="Intra B."/>
            <person name="Flemming S."/>
            <person name="Rommel M.G."/>
            <person name="Panbangred W."/>
            <person name="Bechthold A."/>
        </authorList>
    </citation>
    <scope>NUCLEOTIDE SEQUENCE [LARGE SCALE GENOMIC DNA]</scope>
    <source>
        <strain evidence="3 4">44EHW</strain>
    </source>
</reference>
<evidence type="ECO:0008006" key="5">
    <source>
        <dbReference type="Google" id="ProtNLM"/>
    </source>
</evidence>
<dbReference type="Gene3D" id="3.40.710.10">
    <property type="entry name" value="DD-peptidase/beta-lactamase superfamily"/>
    <property type="match status" value="1"/>
</dbReference>
<keyword evidence="2" id="KW-0732">Signal</keyword>
<dbReference type="GO" id="GO:0030655">
    <property type="term" value="P:beta-lactam antibiotic catabolic process"/>
    <property type="evidence" value="ECO:0007669"/>
    <property type="project" value="InterPro"/>
</dbReference>
<dbReference type="InterPro" id="IPR000871">
    <property type="entry name" value="Beta-lactam_class-A"/>
</dbReference>
<dbReference type="Proteomes" id="UP000186040">
    <property type="component" value="Unassembled WGS sequence"/>
</dbReference>
<name>A0A1Q9LBT2_9PSEU</name>
<evidence type="ECO:0000313" key="4">
    <source>
        <dbReference type="Proteomes" id="UP000186040"/>
    </source>
</evidence>
<gene>
    <name evidence="3" type="ORF">BJP25_05200</name>
</gene>
<feature type="region of interest" description="Disordered" evidence="1">
    <location>
        <begin position="25"/>
        <end position="49"/>
    </location>
</feature>
<dbReference type="PANTHER" id="PTHR35333:SF3">
    <property type="entry name" value="BETA-LACTAMASE-TYPE TRANSPEPTIDASE FOLD CONTAINING PROTEIN"/>
    <property type="match status" value="1"/>
</dbReference>
<dbReference type="PANTHER" id="PTHR35333">
    <property type="entry name" value="BETA-LACTAMASE"/>
    <property type="match status" value="1"/>
</dbReference>
<dbReference type="GO" id="GO:0008800">
    <property type="term" value="F:beta-lactamase activity"/>
    <property type="evidence" value="ECO:0007669"/>
    <property type="project" value="InterPro"/>
</dbReference>
<proteinExistence type="predicted"/>
<dbReference type="GO" id="GO:0046677">
    <property type="term" value="P:response to antibiotic"/>
    <property type="evidence" value="ECO:0007669"/>
    <property type="project" value="InterPro"/>
</dbReference>
<organism evidence="3 4">
    <name type="scientific">Actinokineospora bangkokensis</name>
    <dbReference type="NCBI Taxonomy" id="1193682"/>
    <lineage>
        <taxon>Bacteria</taxon>
        <taxon>Bacillati</taxon>
        <taxon>Actinomycetota</taxon>
        <taxon>Actinomycetes</taxon>
        <taxon>Pseudonocardiales</taxon>
        <taxon>Pseudonocardiaceae</taxon>
        <taxon>Actinokineospora</taxon>
    </lineage>
</organism>
<evidence type="ECO:0000313" key="3">
    <source>
        <dbReference type="EMBL" id="OLR89484.1"/>
    </source>
</evidence>
<dbReference type="InterPro" id="IPR012338">
    <property type="entry name" value="Beta-lactam/transpept-like"/>
</dbReference>
<dbReference type="AlphaFoldDB" id="A0A1Q9LBT2"/>